<keyword evidence="2" id="KW-1185">Reference proteome</keyword>
<evidence type="ECO:0008006" key="3">
    <source>
        <dbReference type="Google" id="ProtNLM"/>
    </source>
</evidence>
<name>A0A3B7MSZ8_9BACT</name>
<dbReference type="InterPro" id="IPR023393">
    <property type="entry name" value="START-like_dom_sf"/>
</dbReference>
<protein>
    <recommendedName>
        <fullName evidence="3">Cell division inhibitor</fullName>
    </recommendedName>
</protein>
<reference evidence="1 2" key="1">
    <citation type="submission" date="2018-09" db="EMBL/GenBank/DDBJ databases">
        <title>Genome sequencing of strain 6GH32-13.</title>
        <authorList>
            <person name="Weon H.-Y."/>
            <person name="Heo J."/>
            <person name="Kwon S.-W."/>
        </authorList>
    </citation>
    <scope>NUCLEOTIDE SEQUENCE [LARGE SCALE GENOMIC DNA]</scope>
    <source>
        <strain evidence="1 2">5GH32-13</strain>
    </source>
</reference>
<dbReference type="RefSeq" id="WP_119052256.1">
    <property type="nucleotide sequence ID" value="NZ_CP032157.1"/>
</dbReference>
<accession>A0A3B7MSZ8</accession>
<dbReference type="OrthoDB" id="9793552at2"/>
<evidence type="ECO:0000313" key="2">
    <source>
        <dbReference type="Proteomes" id="UP000263900"/>
    </source>
</evidence>
<proteinExistence type="predicted"/>
<dbReference type="Gene3D" id="3.30.530.20">
    <property type="match status" value="1"/>
</dbReference>
<dbReference type="KEGG" id="pseg:D3H65_21320"/>
<evidence type="ECO:0000313" key="1">
    <source>
        <dbReference type="EMBL" id="AXY76379.1"/>
    </source>
</evidence>
<gene>
    <name evidence="1" type="ORF">D3H65_21320</name>
</gene>
<sequence>MSVHSFKAVQCIPVSLQEAWAFFSSPVNLQAITPPDVHFRVTSTLHGESIYPGQIIEYKIKPLWGIEWYWMTEITHVEPGRYFADEQRYGPYSLWHHQHHFKEVPGGVEMTDIVHYKIPGRWLGDLVAGRLVEKKLQQIFAFRFKTIEGLFGKYP</sequence>
<organism evidence="1 2">
    <name type="scientific">Paraflavitalea soli</name>
    <dbReference type="NCBI Taxonomy" id="2315862"/>
    <lineage>
        <taxon>Bacteria</taxon>
        <taxon>Pseudomonadati</taxon>
        <taxon>Bacteroidota</taxon>
        <taxon>Chitinophagia</taxon>
        <taxon>Chitinophagales</taxon>
        <taxon>Chitinophagaceae</taxon>
        <taxon>Paraflavitalea</taxon>
    </lineage>
</organism>
<dbReference type="Proteomes" id="UP000263900">
    <property type="component" value="Chromosome"/>
</dbReference>
<dbReference type="EMBL" id="CP032157">
    <property type="protein sequence ID" value="AXY76379.1"/>
    <property type="molecule type" value="Genomic_DNA"/>
</dbReference>
<dbReference type="AlphaFoldDB" id="A0A3B7MSZ8"/>
<dbReference type="SUPFAM" id="SSF55961">
    <property type="entry name" value="Bet v1-like"/>
    <property type="match status" value="1"/>
</dbReference>
<dbReference type="CDD" id="cd07820">
    <property type="entry name" value="SRPBCC_3"/>
    <property type="match status" value="1"/>
</dbReference>